<dbReference type="InterPro" id="IPR029045">
    <property type="entry name" value="ClpP/crotonase-like_dom_sf"/>
</dbReference>
<dbReference type="Gene3D" id="1.25.40.10">
    <property type="entry name" value="Tetratricopeptide repeat domain"/>
    <property type="match status" value="1"/>
</dbReference>
<feature type="signal peptide" evidence="1">
    <location>
        <begin position="1"/>
        <end position="21"/>
    </location>
</feature>
<evidence type="ECO:0008006" key="4">
    <source>
        <dbReference type="Google" id="ProtNLM"/>
    </source>
</evidence>
<dbReference type="Proteomes" id="UP000308054">
    <property type="component" value="Unassembled WGS sequence"/>
</dbReference>
<feature type="chain" id="PRO_5020260741" description="Tetratricopeptide repeat protein" evidence="1">
    <location>
        <begin position="22"/>
        <end position="585"/>
    </location>
</feature>
<evidence type="ECO:0000256" key="1">
    <source>
        <dbReference type="SAM" id="SignalP"/>
    </source>
</evidence>
<protein>
    <recommendedName>
        <fullName evidence="4">Tetratricopeptide repeat protein</fullName>
    </recommendedName>
</protein>
<dbReference type="OrthoDB" id="9799367at2"/>
<evidence type="ECO:0000313" key="2">
    <source>
        <dbReference type="EMBL" id="TGY88392.1"/>
    </source>
</evidence>
<reference evidence="2 3" key="1">
    <citation type="journal article" date="2017" name="Int. J. Syst. Evol. Microbiol.">
        <title>Marinicauda algicola sp. nov., isolated from a marine red alga Rhodosorus marinus.</title>
        <authorList>
            <person name="Jeong S.E."/>
            <person name="Jeon S.H."/>
            <person name="Chun B.H."/>
            <person name="Kim D.W."/>
            <person name="Jeon C.O."/>
        </authorList>
    </citation>
    <scope>NUCLEOTIDE SEQUENCE [LARGE SCALE GENOMIC DNA]</scope>
    <source>
        <strain evidence="2 3">JCM 31718</strain>
    </source>
</reference>
<keyword evidence="1" id="KW-0732">Signal</keyword>
<dbReference type="Gene3D" id="3.90.226.10">
    <property type="entry name" value="2-enoyl-CoA Hydratase, Chain A, domain 1"/>
    <property type="match status" value="1"/>
</dbReference>
<organism evidence="2 3">
    <name type="scientific">Marinicauda algicola</name>
    <dbReference type="NCBI Taxonomy" id="2029849"/>
    <lineage>
        <taxon>Bacteria</taxon>
        <taxon>Pseudomonadati</taxon>
        <taxon>Pseudomonadota</taxon>
        <taxon>Alphaproteobacteria</taxon>
        <taxon>Maricaulales</taxon>
        <taxon>Maricaulaceae</taxon>
        <taxon>Marinicauda</taxon>
    </lineage>
</organism>
<dbReference type="EMBL" id="SRXW01000003">
    <property type="protein sequence ID" value="TGY88392.1"/>
    <property type="molecule type" value="Genomic_DNA"/>
</dbReference>
<comment type="caution">
    <text evidence="2">The sequence shown here is derived from an EMBL/GenBank/DDBJ whole genome shotgun (WGS) entry which is preliminary data.</text>
</comment>
<dbReference type="PROSITE" id="PS51257">
    <property type="entry name" value="PROKAR_LIPOPROTEIN"/>
    <property type="match status" value="1"/>
</dbReference>
<evidence type="ECO:0000313" key="3">
    <source>
        <dbReference type="Proteomes" id="UP000308054"/>
    </source>
</evidence>
<dbReference type="SUPFAM" id="SSF52096">
    <property type="entry name" value="ClpP/crotonase"/>
    <property type="match status" value="1"/>
</dbReference>
<dbReference type="RefSeq" id="WP_135996238.1">
    <property type="nucleotide sequence ID" value="NZ_CP071057.1"/>
</dbReference>
<name>A0A4S2GZY4_9PROT</name>
<accession>A0A4S2GZY4</accession>
<proteinExistence type="predicted"/>
<dbReference type="AlphaFoldDB" id="A0A4S2GZY4"/>
<dbReference type="SUPFAM" id="SSF48452">
    <property type="entry name" value="TPR-like"/>
    <property type="match status" value="1"/>
</dbReference>
<keyword evidence="3" id="KW-1185">Reference proteome</keyword>
<gene>
    <name evidence="2" type="ORF">E5163_11275</name>
</gene>
<dbReference type="InterPro" id="IPR011990">
    <property type="entry name" value="TPR-like_helical_dom_sf"/>
</dbReference>
<sequence length="585" mass="65198">MKNLASAVLAGALACTPLANADDSSPSQGVLTADSEVWIATVRQTVDTIRSRHPDPFSKVGELTFMRAADRLLHDIPRLSPEERAVRLMQLVAMLADGHTRLELIDPAYARWYPIRIREYADGYFITSAHESVAELAGAEVLEIGDRPAGEVIDLARSLMGADNAMDETERMYAVHNAFLMEGLGVAVPGEALRFRLRLRGGRVVDRALEPHAGEARYGEGAPVFDWHYYAEVYGLPIGSHEDWVAAFGTTPSEAFLTADETRPPFWGHRARYYRRYIPEHDTLYLQLNQTDDTTFVAYIREALEIADRERPAHFVIDMRNNFGGDGSIAGEMIREFIRRGPETPWENLYVVTGPKTFSAAMAILAQFAEHTDASFIGEPAGAAWNSYGDAEAHPLPGIGASLSVSEVRHQLSRSNDRSAFTPVDVPAVWRFSDYLAGRDPALDPILEGRDMRSIANIALEEGGEAARRAYLARLDEARSLDWWAPPEEIVLRRVCDRLLRQERFADAVETCRLNSEIHPYIWNTWYNLGLTLRASGMEQEGLSALRCVVELAPTNWNVPAILNLYDRVGVHRADLELPAGCPAR</sequence>